<dbReference type="Proteomes" id="UP000285794">
    <property type="component" value="Unassembled WGS sequence"/>
</dbReference>
<comment type="caution">
    <text evidence="1">The sequence shown here is derived from an EMBL/GenBank/DDBJ whole genome shotgun (WGS) entry which is preliminary data.</text>
</comment>
<name>A0A425Y1R0_9BACT</name>
<sequence length="68" mass="7874">MHEVFLMESLILLKVGLKYWSEVKNSLVSVFKQNSISWKVLPSYLRVLRSELNFSSDTLGNNLITLED</sequence>
<reference evidence="1 2" key="1">
    <citation type="submission" date="2018-07" db="EMBL/GenBank/DDBJ databases">
        <title>Draft genome sequence of Ancylomarina sp. M1P.</title>
        <authorList>
            <person name="Yadav S."/>
            <person name="Villanueva L."/>
            <person name="Damste J.S.S."/>
        </authorList>
    </citation>
    <scope>NUCLEOTIDE SEQUENCE [LARGE SCALE GENOMIC DNA]</scope>
    <source>
        <strain evidence="1 2">M1P</strain>
    </source>
</reference>
<dbReference type="AlphaFoldDB" id="A0A425Y1R0"/>
<organism evidence="1 2">
    <name type="scientific">Ancylomarina euxinus</name>
    <dbReference type="NCBI Taxonomy" id="2283627"/>
    <lineage>
        <taxon>Bacteria</taxon>
        <taxon>Pseudomonadati</taxon>
        <taxon>Bacteroidota</taxon>
        <taxon>Bacteroidia</taxon>
        <taxon>Marinilabiliales</taxon>
        <taxon>Marinifilaceae</taxon>
        <taxon>Ancylomarina</taxon>
    </lineage>
</organism>
<proteinExistence type="predicted"/>
<keyword evidence="2" id="KW-1185">Reference proteome</keyword>
<dbReference type="EMBL" id="QQWG01000007">
    <property type="protein sequence ID" value="RRG21822.1"/>
    <property type="molecule type" value="Genomic_DNA"/>
</dbReference>
<evidence type="ECO:0000313" key="1">
    <source>
        <dbReference type="EMBL" id="RRG21822.1"/>
    </source>
</evidence>
<accession>A0A425Y1R0</accession>
<evidence type="ECO:0000313" key="2">
    <source>
        <dbReference type="Proteomes" id="UP000285794"/>
    </source>
</evidence>
<gene>
    <name evidence="1" type="ORF">DWB61_08690</name>
</gene>
<protein>
    <submittedName>
        <fullName evidence="1">Uncharacterized protein</fullName>
    </submittedName>
</protein>